<dbReference type="EMBL" id="JAUUDS010000008">
    <property type="protein sequence ID" value="MDP1028356.1"/>
    <property type="molecule type" value="Genomic_DNA"/>
</dbReference>
<sequence>MTVSSPDPGGAGRDRLVSLDVIRGVAVMGILAANLPAFALPEAAYFSPMAAGGTAPADIALWLANLVLVEGRMRGLFSLLFGASMLLVIDRARAQGDRPAATHMARMAVLFVIGLIHLYLIWWGDILAHYALCGVIAYPLTRLSPRPLVLIGIALSLLGMVEMGAGLEMLVASAARDTPQAVATWNSFAVAFGIPPAADLAQEIAAHRAGYLARVAWRWHHAMGPLEALWLIGPQTLGTMLIGMAAYRTGFLTGGWPRARYRRWAIACLALSLGGYAWLGVETIRHGFALPWVYAGSMVVSQPLRVIGTIGYAALVILLLRPGGALTARIAAAGRVAFTNYLGTSIMMTCVFGWGLGQYAMWSRAALYLLAPLAWAVMLAWSAPWLARFRYGPFEWLWRSLSRAAWQPLRRLH</sequence>
<dbReference type="Proteomes" id="UP001230685">
    <property type="component" value="Unassembled WGS sequence"/>
</dbReference>
<dbReference type="PANTHER" id="PTHR30590">
    <property type="entry name" value="INNER MEMBRANE PROTEIN"/>
    <property type="match status" value="1"/>
</dbReference>
<feature type="transmembrane region" description="Helical" evidence="1">
    <location>
        <begin position="228"/>
        <end position="249"/>
    </location>
</feature>
<evidence type="ECO:0000313" key="3">
    <source>
        <dbReference type="EMBL" id="MDP1028356.1"/>
    </source>
</evidence>
<feature type="transmembrane region" description="Helical" evidence="1">
    <location>
        <begin position="261"/>
        <end position="279"/>
    </location>
</feature>
<evidence type="ECO:0000256" key="1">
    <source>
        <dbReference type="SAM" id="Phobius"/>
    </source>
</evidence>
<feature type="transmembrane region" description="Helical" evidence="1">
    <location>
        <begin position="101"/>
        <end position="120"/>
    </location>
</feature>
<feature type="transmembrane region" description="Helical" evidence="1">
    <location>
        <begin position="71"/>
        <end position="89"/>
    </location>
</feature>
<feature type="domain" description="DUF418" evidence="2">
    <location>
        <begin position="246"/>
        <end position="402"/>
    </location>
</feature>
<feature type="transmembrane region" description="Helical" evidence="1">
    <location>
        <begin position="366"/>
        <end position="387"/>
    </location>
</feature>
<feature type="transmembrane region" description="Helical" evidence="1">
    <location>
        <begin position="21"/>
        <end position="40"/>
    </location>
</feature>
<protein>
    <submittedName>
        <fullName evidence="3">DUF418 domain-containing protein</fullName>
    </submittedName>
</protein>
<keyword evidence="1" id="KW-0812">Transmembrane</keyword>
<comment type="caution">
    <text evidence="3">The sequence shown here is derived from an EMBL/GenBank/DDBJ whole genome shotgun (WGS) entry which is preliminary data.</text>
</comment>
<dbReference type="InterPro" id="IPR052529">
    <property type="entry name" value="Bact_Transport_Assoc"/>
</dbReference>
<keyword evidence="4" id="KW-1185">Reference proteome</keyword>
<dbReference type="PANTHER" id="PTHR30590:SF2">
    <property type="entry name" value="INNER MEMBRANE PROTEIN"/>
    <property type="match status" value="1"/>
</dbReference>
<reference evidence="3 4" key="1">
    <citation type="submission" date="2023-07" db="EMBL/GenBank/DDBJ databases">
        <authorList>
            <person name="Kim M.K."/>
        </authorList>
    </citation>
    <scope>NUCLEOTIDE SEQUENCE [LARGE SCALE GENOMIC DNA]</scope>
    <source>
        <strain evidence="3 4">KR1UV-12</strain>
    </source>
</reference>
<keyword evidence="1" id="KW-0472">Membrane</keyword>
<dbReference type="RefSeq" id="WP_305174074.1">
    <property type="nucleotide sequence ID" value="NZ_JAUUDS010000008.1"/>
</dbReference>
<feature type="transmembrane region" description="Helical" evidence="1">
    <location>
        <begin position="148"/>
        <end position="167"/>
    </location>
</feature>
<evidence type="ECO:0000313" key="4">
    <source>
        <dbReference type="Proteomes" id="UP001230685"/>
    </source>
</evidence>
<gene>
    <name evidence="3" type="ORF">Q5H91_14120</name>
</gene>
<name>A0ABT9EN36_9SPHN</name>
<dbReference type="InterPro" id="IPR007349">
    <property type="entry name" value="DUF418"/>
</dbReference>
<evidence type="ECO:0000259" key="2">
    <source>
        <dbReference type="Pfam" id="PF04235"/>
    </source>
</evidence>
<dbReference type="Pfam" id="PF04235">
    <property type="entry name" value="DUF418"/>
    <property type="match status" value="1"/>
</dbReference>
<organism evidence="3 4">
    <name type="scientific">Sphingomonas aurea</name>
    <dbReference type="NCBI Taxonomy" id="3063994"/>
    <lineage>
        <taxon>Bacteria</taxon>
        <taxon>Pseudomonadati</taxon>
        <taxon>Pseudomonadota</taxon>
        <taxon>Alphaproteobacteria</taxon>
        <taxon>Sphingomonadales</taxon>
        <taxon>Sphingomonadaceae</taxon>
        <taxon>Sphingomonas</taxon>
    </lineage>
</organism>
<feature type="transmembrane region" description="Helical" evidence="1">
    <location>
        <begin position="299"/>
        <end position="320"/>
    </location>
</feature>
<keyword evidence="1" id="KW-1133">Transmembrane helix</keyword>
<proteinExistence type="predicted"/>
<accession>A0ABT9EN36</accession>
<feature type="transmembrane region" description="Helical" evidence="1">
    <location>
        <begin position="332"/>
        <end position="354"/>
    </location>
</feature>